<dbReference type="EMBL" id="WOSY01000002">
    <property type="protein sequence ID" value="NHN87437.1"/>
    <property type="molecule type" value="Genomic_DNA"/>
</dbReference>
<organism evidence="3 4">
    <name type="scientific">Acetobacter conturbans</name>
    <dbReference type="NCBI Taxonomy" id="1737472"/>
    <lineage>
        <taxon>Bacteria</taxon>
        <taxon>Pseudomonadati</taxon>
        <taxon>Pseudomonadota</taxon>
        <taxon>Alphaproteobacteria</taxon>
        <taxon>Acetobacterales</taxon>
        <taxon>Acetobacteraceae</taxon>
        <taxon>Acetobacter</taxon>
    </lineage>
</organism>
<dbReference type="RefSeq" id="WP_173568749.1">
    <property type="nucleotide sequence ID" value="NZ_WOSY01000002.1"/>
</dbReference>
<evidence type="ECO:0000313" key="4">
    <source>
        <dbReference type="Proteomes" id="UP000631653"/>
    </source>
</evidence>
<feature type="compositionally biased region" description="Low complexity" evidence="2">
    <location>
        <begin position="717"/>
        <end position="756"/>
    </location>
</feature>
<dbReference type="InterPro" id="IPR012683">
    <property type="entry name" value="CHP02302_TM"/>
</dbReference>
<feature type="compositionally biased region" description="Polar residues" evidence="2">
    <location>
        <begin position="699"/>
        <end position="716"/>
    </location>
</feature>
<keyword evidence="1" id="KW-0175">Coiled coil</keyword>
<dbReference type="Pfam" id="PF13779">
    <property type="entry name" value="DUF4175"/>
    <property type="match status" value="1"/>
</dbReference>
<protein>
    <submittedName>
        <fullName evidence="3">DUF4175 family protein</fullName>
    </submittedName>
</protein>
<feature type="region of interest" description="Disordered" evidence="2">
    <location>
        <begin position="694"/>
        <end position="918"/>
    </location>
</feature>
<feature type="compositionally biased region" description="Basic and acidic residues" evidence="2">
    <location>
        <begin position="652"/>
        <end position="665"/>
    </location>
</feature>
<evidence type="ECO:0000313" key="3">
    <source>
        <dbReference type="EMBL" id="NHN87437.1"/>
    </source>
</evidence>
<reference evidence="3 4" key="1">
    <citation type="journal article" date="2020" name="Int. J. Syst. Evol. Microbiol.">
        <title>Novel acetic acid bacteria from cider fermentations: Acetobacter conturbans sp. nov. and Acetobacter fallax sp. nov.</title>
        <authorList>
            <person name="Sombolestani A.S."/>
            <person name="Cleenwerck I."/>
            <person name="Cnockaert M."/>
            <person name="Borremans W."/>
            <person name="Wieme A.D."/>
            <person name="De Vuyst L."/>
            <person name="Vandamme P."/>
        </authorList>
    </citation>
    <scope>NUCLEOTIDE SEQUENCE [LARGE SCALE GENOMIC DNA]</scope>
    <source>
        <strain evidence="3 4">LMG 1627</strain>
    </source>
</reference>
<proteinExistence type="predicted"/>
<feature type="coiled-coil region" evidence="1">
    <location>
        <begin position="593"/>
        <end position="638"/>
    </location>
</feature>
<feature type="compositionally biased region" description="Gly residues" evidence="2">
    <location>
        <begin position="840"/>
        <end position="854"/>
    </location>
</feature>
<evidence type="ECO:0000256" key="2">
    <source>
        <dbReference type="SAM" id="MobiDB-lite"/>
    </source>
</evidence>
<feature type="region of interest" description="Disordered" evidence="2">
    <location>
        <begin position="1"/>
        <end position="20"/>
    </location>
</feature>
<dbReference type="Proteomes" id="UP000631653">
    <property type="component" value="Unassembled WGS sequence"/>
</dbReference>
<evidence type="ECO:0000256" key="1">
    <source>
        <dbReference type="SAM" id="Coils"/>
    </source>
</evidence>
<name>A0ABX0JVM2_9PROT</name>
<accession>A0ABX0JVM2</accession>
<feature type="compositionally biased region" description="Basic and acidic residues" evidence="2">
    <location>
        <begin position="782"/>
        <end position="793"/>
    </location>
</feature>
<feature type="compositionally biased region" description="Basic and acidic residues" evidence="2">
    <location>
        <begin position="892"/>
        <end position="918"/>
    </location>
</feature>
<gene>
    <name evidence="3" type="ORF">GOB81_02160</name>
</gene>
<sequence length="933" mass="99278">MSGARPEQAGGGIPPTGISPEASLAAARKQAGMVIAIERVGGRLAPVASVVGVYCIAGFLRIPQNLPDWLHGVVEVSALGLTVWLGRRGLQGYAPASRADADRRIEQASNLRNRPLAALADQSAGIGSGMLWSAYQERLLASLGHLRAGWPRLSELRHSRVTLVMAAVLVGTAVWAGPHAPGRLVAAFVPGLDDPDVPFPHVEAWITPPSYAPSAPVFLADGTAHVAPVPQGSMLVSTVTGLRSAPHLNGGFTDETVQPLGEHSWRMQAVLNESGSFVVRSRGRTIAEWPLTVTPDGVPQVAWGKNPGGEKGGRRTRLPYEARHAYGIGALTVEMKLTHPGFLTKNRILRVPIPVAGHPVEAKGVASPDLSDDPWAGEEVSATLVATSVSKKEARSPVVTFHLGSRTFRSPVARAVLDLRKRLALGDENRDVAADDLAAIGETPGPIARNTGTFLNLTAIVALLNDHDVGDDDAREQAVGRLWDLALDIEDQLHGGRDAAQASIDVRAAQEAVSAQLKHMREDNAHGSEDQAELKRRMEALRQAIARKMQMLAEQAIREGSAIPNLPGLTKSGDRAFQKLMERLQSDAAEGHEEGAMDKLQQLEDSIEKMRNATPQDMAQLAQQMVAQQKLKEQAEGLGDLIKQQSTLLDRTQSRSDREKRRQGQAEENAAPPAGGEGDLSTMSTADLLRRLGLLPPQDTGSGQSAPPQGDNGSAEQQPPQATPGTQQQPTQSGDKAADSSGDADQQRADAAGQHALMRATEELGSEFKQLSGKDVPAFSKAAKDMKDARHALAEGNEGDAVKSETSALKDLQQGRNQMRQSLQGKGGGSGGTSFLPSFGGEGQGGEGQSGSGDEGGDNEDGQNGGEQNADHDPLGRALGEGPDNTPSTGDHLPDTVSRERAHAIEEELRRRDSDRTRPREELDYLDRLLKSF</sequence>
<keyword evidence="4" id="KW-1185">Reference proteome</keyword>
<feature type="region of interest" description="Disordered" evidence="2">
    <location>
        <begin position="642"/>
        <end position="681"/>
    </location>
</feature>
<comment type="caution">
    <text evidence="3">The sequence shown here is derived from an EMBL/GenBank/DDBJ whole genome shotgun (WGS) entry which is preliminary data.</text>
</comment>